<keyword evidence="1" id="KW-0472">Membrane</keyword>
<comment type="caution">
    <text evidence="2">The sequence shown here is derived from an EMBL/GenBank/DDBJ whole genome shotgun (WGS) entry which is preliminary data.</text>
</comment>
<keyword evidence="1" id="KW-0812">Transmembrane</keyword>
<reference evidence="2 3" key="1">
    <citation type="journal article" date="2018" name="G3 (Bethesda)">
        <title>Phylogenetic and Phylogenomic Definition of Rhizopus Species.</title>
        <authorList>
            <person name="Gryganskyi A.P."/>
            <person name="Golan J."/>
            <person name="Dolatabadi S."/>
            <person name="Mondo S."/>
            <person name="Robb S."/>
            <person name="Idnurm A."/>
            <person name="Muszewska A."/>
            <person name="Steczkiewicz K."/>
            <person name="Masonjones S."/>
            <person name="Liao H.L."/>
            <person name="Gajdeczka M.T."/>
            <person name="Anike F."/>
            <person name="Vuek A."/>
            <person name="Anishchenko I.M."/>
            <person name="Voigt K."/>
            <person name="de Hoog G.S."/>
            <person name="Smith M.E."/>
            <person name="Heitman J."/>
            <person name="Vilgalys R."/>
            <person name="Stajich J.E."/>
        </authorList>
    </citation>
    <scope>NUCLEOTIDE SEQUENCE [LARGE SCALE GENOMIC DNA]</scope>
    <source>
        <strain evidence="2 3">CBS 357.93</strain>
    </source>
</reference>
<feature type="transmembrane region" description="Helical" evidence="1">
    <location>
        <begin position="43"/>
        <end position="64"/>
    </location>
</feature>
<dbReference type="EMBL" id="PJQL01003134">
    <property type="protein sequence ID" value="RCH82137.1"/>
    <property type="molecule type" value="Genomic_DNA"/>
</dbReference>
<dbReference type="Proteomes" id="UP000252139">
    <property type="component" value="Unassembled WGS sequence"/>
</dbReference>
<dbReference type="AlphaFoldDB" id="A0A367IWT3"/>
<organism evidence="2 3">
    <name type="scientific">Rhizopus azygosporus</name>
    <name type="common">Rhizopus microsporus var. azygosporus</name>
    <dbReference type="NCBI Taxonomy" id="86630"/>
    <lineage>
        <taxon>Eukaryota</taxon>
        <taxon>Fungi</taxon>
        <taxon>Fungi incertae sedis</taxon>
        <taxon>Mucoromycota</taxon>
        <taxon>Mucoromycotina</taxon>
        <taxon>Mucoromycetes</taxon>
        <taxon>Mucorales</taxon>
        <taxon>Mucorineae</taxon>
        <taxon>Rhizopodaceae</taxon>
        <taxon>Rhizopus</taxon>
    </lineage>
</organism>
<protein>
    <submittedName>
        <fullName evidence="2">Uncharacterized protein</fullName>
    </submittedName>
</protein>
<dbReference type="OrthoDB" id="2288255at2759"/>
<keyword evidence="1" id="KW-1133">Transmembrane helix</keyword>
<accession>A0A367IWT3</accession>
<evidence type="ECO:0000313" key="2">
    <source>
        <dbReference type="EMBL" id="RCH82137.1"/>
    </source>
</evidence>
<sequence length="136" mass="15381">EFTTKYDQHTVKYLDDGLVKVPKSLRDMLALLVQKNQRKTNSLYTVGFIVMGLCLELVVLDVPVGSHIARITRTARFEFPSAVENMAVDFLPLLQLVFKGKQAMVMANKIANDRKRKEVELLGSNSTPSFLPSFYD</sequence>
<keyword evidence="3" id="KW-1185">Reference proteome</keyword>
<evidence type="ECO:0000313" key="3">
    <source>
        <dbReference type="Proteomes" id="UP000252139"/>
    </source>
</evidence>
<proteinExistence type="predicted"/>
<name>A0A367IWT3_RHIAZ</name>
<evidence type="ECO:0000256" key="1">
    <source>
        <dbReference type="SAM" id="Phobius"/>
    </source>
</evidence>
<feature type="non-terminal residue" evidence="2">
    <location>
        <position position="1"/>
    </location>
</feature>
<gene>
    <name evidence="2" type="ORF">CU097_000521</name>
</gene>